<evidence type="ECO:0000313" key="1">
    <source>
        <dbReference type="EMBL" id="KGJ67766.1"/>
    </source>
</evidence>
<organism evidence="1 2">
    <name type="scientific">Bradyrhizobium diazoefficiens SEMIA 5080</name>
    <dbReference type="NCBI Taxonomy" id="754504"/>
    <lineage>
        <taxon>Bacteria</taxon>
        <taxon>Pseudomonadati</taxon>
        <taxon>Pseudomonadota</taxon>
        <taxon>Alphaproteobacteria</taxon>
        <taxon>Hyphomicrobiales</taxon>
        <taxon>Nitrobacteraceae</taxon>
        <taxon>Bradyrhizobium</taxon>
    </lineage>
</organism>
<protein>
    <submittedName>
        <fullName evidence="1">Uncharacterized protein</fullName>
    </submittedName>
</protein>
<accession>A0A837CEM8</accession>
<dbReference type="AlphaFoldDB" id="A0A837CEM8"/>
<sequence>MWRWLAEPKLAKRAKAGGPGRTRTCNQTVMSGGIWFSFVDLAVPLFGLDRVRCILARSFLVRNWCGARGGWWERRLRRSP</sequence>
<evidence type="ECO:0000313" key="2">
    <source>
        <dbReference type="Proteomes" id="UP000024900"/>
    </source>
</evidence>
<comment type="caution">
    <text evidence="1">The sequence shown here is derived from an EMBL/GenBank/DDBJ whole genome shotgun (WGS) entry which is preliminary data.</text>
</comment>
<reference evidence="1 2" key="1">
    <citation type="journal article" date="2014" name="BMC Genomics">
        <title>Comparative genomics of Bradyrhizobium japonicum CPAC 15 and Bradyrhizobium diazoefficiens CPAC 7: elite model strains for understanding symbiotic performance with soybean.</title>
        <authorList>
            <person name="Siqueira A.F."/>
            <person name="Ormeno-Orrillo E."/>
            <person name="Souza R.C."/>
            <person name="Rodrigues E.P."/>
            <person name="Almeida L.G."/>
            <person name="Barcellos F.G."/>
            <person name="Batista J.S."/>
            <person name="Nakatami A.S."/>
            <person name="Martinez-Romero E."/>
            <person name="Vasconcelos A.T."/>
            <person name="Hungria M."/>
        </authorList>
    </citation>
    <scope>NUCLEOTIDE SEQUENCE [LARGE SCALE GENOMIC DNA]</scope>
    <source>
        <strain evidence="1 2">SEMIA 5080</strain>
    </source>
</reference>
<dbReference type="Proteomes" id="UP000024900">
    <property type="component" value="Unassembled WGS sequence"/>
</dbReference>
<proteinExistence type="predicted"/>
<dbReference type="EMBL" id="ADOU02000004">
    <property type="protein sequence ID" value="KGJ67766.1"/>
    <property type="molecule type" value="Genomic_DNA"/>
</dbReference>
<gene>
    <name evidence="1" type="ORF">BJA5080_01335</name>
</gene>
<name>A0A837CEM8_9BRAD</name>